<dbReference type="AlphaFoldDB" id="A0AA47JE53"/>
<protein>
    <submittedName>
        <fullName evidence="1">Uncharacterized protein</fullName>
    </submittedName>
</protein>
<accession>A0AA47JE53</accession>
<reference evidence="1" key="1">
    <citation type="submission" date="2022-12" db="EMBL/GenBank/DDBJ databases">
        <title>Vibrio parahaemolyticus become highly virulent by producing novel Tc toxins.</title>
        <authorList>
            <person name="Yang F."/>
            <person name="You Y."/>
            <person name="Lai Q."/>
            <person name="Xu L."/>
            <person name="Li F."/>
        </authorList>
    </citation>
    <scope>NUCLEOTIDE SEQUENCE</scope>
    <source>
        <strain evidence="1">Vp-HL-202005</strain>
    </source>
</reference>
<dbReference type="RefSeq" id="WP_269169381.1">
    <property type="nucleotide sequence ID" value="NZ_CP114194.1"/>
</dbReference>
<proteinExistence type="predicted"/>
<dbReference type="Proteomes" id="UP001156560">
    <property type="component" value="Chromosome 1"/>
</dbReference>
<organism evidence="1 2">
    <name type="scientific">Vibrio parahaemolyticus</name>
    <dbReference type="NCBI Taxonomy" id="670"/>
    <lineage>
        <taxon>Bacteria</taxon>
        <taxon>Pseudomonadati</taxon>
        <taxon>Pseudomonadota</taxon>
        <taxon>Gammaproteobacteria</taxon>
        <taxon>Vibrionales</taxon>
        <taxon>Vibrionaceae</taxon>
        <taxon>Vibrio</taxon>
    </lineage>
</organism>
<dbReference type="EMBL" id="CP114194">
    <property type="protein sequence ID" value="WAT89087.1"/>
    <property type="molecule type" value="Genomic_DNA"/>
</dbReference>
<gene>
    <name evidence="1" type="ORF">O1Q84_10590</name>
</gene>
<evidence type="ECO:0000313" key="1">
    <source>
        <dbReference type="EMBL" id="WAT89087.1"/>
    </source>
</evidence>
<sequence length="93" mass="10336">MKNNVEKGVVITSQTGWNEAFLIGTEEELLSLAKTIIDSVKSAKKDEFFGESVKTSNQVFGKLAPYSEVQFDWLVVTNSNEQTLEIAHKVEGL</sequence>
<name>A0AA47JE53_VIBPH</name>
<evidence type="ECO:0000313" key="2">
    <source>
        <dbReference type="Proteomes" id="UP001156560"/>
    </source>
</evidence>